<keyword evidence="2" id="KW-1185">Reference proteome</keyword>
<dbReference type="EMBL" id="UYRV01031247">
    <property type="protein sequence ID" value="VDK85662.1"/>
    <property type="molecule type" value="Genomic_DNA"/>
</dbReference>
<evidence type="ECO:0000313" key="1">
    <source>
        <dbReference type="EMBL" id="VDK85662.1"/>
    </source>
</evidence>
<name>A0A3P6TBY5_CYLGO</name>
<dbReference type="AlphaFoldDB" id="A0A3P6TBY5"/>
<dbReference type="Proteomes" id="UP000271889">
    <property type="component" value="Unassembled WGS sequence"/>
</dbReference>
<sequence length="133" mass="15157">MPKVDESIVDKALCAVDQYAYRLRHRLQNGPTVLDLQSTLTSTMPFPAKTIKATRTDAEVEAKLCELKFGVRRIYENEMIHYTPNITTFEKKGPQKLIRMTKVRYTIGDKSGSFVVMSLEMDKEVTCQAFSDS</sequence>
<accession>A0A3P6TBY5</accession>
<dbReference type="OrthoDB" id="5861985at2759"/>
<reference evidence="1 2" key="1">
    <citation type="submission" date="2018-11" db="EMBL/GenBank/DDBJ databases">
        <authorList>
            <consortium name="Pathogen Informatics"/>
        </authorList>
    </citation>
    <scope>NUCLEOTIDE SEQUENCE [LARGE SCALE GENOMIC DNA]</scope>
</reference>
<protein>
    <submittedName>
        <fullName evidence="1">Uncharacterized protein</fullName>
    </submittedName>
</protein>
<organism evidence="1 2">
    <name type="scientific">Cylicostephanus goldi</name>
    <name type="common">Nematode worm</name>
    <dbReference type="NCBI Taxonomy" id="71465"/>
    <lineage>
        <taxon>Eukaryota</taxon>
        <taxon>Metazoa</taxon>
        <taxon>Ecdysozoa</taxon>
        <taxon>Nematoda</taxon>
        <taxon>Chromadorea</taxon>
        <taxon>Rhabditida</taxon>
        <taxon>Rhabditina</taxon>
        <taxon>Rhabditomorpha</taxon>
        <taxon>Strongyloidea</taxon>
        <taxon>Strongylidae</taxon>
        <taxon>Cylicostephanus</taxon>
    </lineage>
</organism>
<evidence type="ECO:0000313" key="2">
    <source>
        <dbReference type="Proteomes" id="UP000271889"/>
    </source>
</evidence>
<gene>
    <name evidence="1" type="ORF">CGOC_LOCUS8484</name>
</gene>
<proteinExistence type="predicted"/>